<dbReference type="RefSeq" id="XP_052943542.1">
    <property type="nucleotide sequence ID" value="XM_053088979.1"/>
</dbReference>
<keyword evidence="5" id="KW-1185">Reference proteome</keyword>
<dbReference type="AlphaFoldDB" id="A0AA38LS45"/>
<dbReference type="GO" id="GO:0005975">
    <property type="term" value="P:carbohydrate metabolic process"/>
    <property type="evidence" value="ECO:0007669"/>
    <property type="project" value="InterPro"/>
</dbReference>
<keyword evidence="1" id="KW-0378">Hydrolase</keyword>
<evidence type="ECO:0000256" key="2">
    <source>
        <dbReference type="SAM" id="Phobius"/>
    </source>
</evidence>
<feature type="transmembrane region" description="Helical" evidence="2">
    <location>
        <begin position="408"/>
        <end position="427"/>
    </location>
</feature>
<feature type="chain" id="PRO_5041286723" evidence="3">
    <location>
        <begin position="19"/>
        <end position="428"/>
    </location>
</feature>
<dbReference type="Gene3D" id="1.50.10.10">
    <property type="match status" value="1"/>
</dbReference>
<dbReference type="Pfam" id="PF07470">
    <property type="entry name" value="Glyco_hydro_88"/>
    <property type="match status" value="1"/>
</dbReference>
<evidence type="ECO:0000313" key="5">
    <source>
        <dbReference type="Proteomes" id="UP001164286"/>
    </source>
</evidence>
<dbReference type="InterPro" id="IPR010905">
    <property type="entry name" value="Glyco_hydro_88"/>
</dbReference>
<feature type="signal peptide" evidence="3">
    <location>
        <begin position="1"/>
        <end position="18"/>
    </location>
</feature>
<reference evidence="4" key="1">
    <citation type="journal article" date="2022" name="G3 (Bethesda)">
        <title>High quality genome of the basidiomycete yeast Dioszegia hungarica PDD-24b-2 isolated from cloud water.</title>
        <authorList>
            <person name="Jarrige D."/>
            <person name="Haridas S."/>
            <person name="Bleykasten-Grosshans C."/>
            <person name="Joly M."/>
            <person name="Nadalig T."/>
            <person name="Sancelme M."/>
            <person name="Vuilleumier S."/>
            <person name="Grigoriev I.V."/>
            <person name="Amato P."/>
            <person name="Bringel F."/>
        </authorList>
    </citation>
    <scope>NUCLEOTIDE SEQUENCE</scope>
    <source>
        <strain evidence="4">PDD-24b-2</strain>
    </source>
</reference>
<proteinExistence type="predicted"/>
<dbReference type="PANTHER" id="PTHR41814:SF1">
    <property type="entry name" value="CELLULASE"/>
    <property type="match status" value="1"/>
</dbReference>
<evidence type="ECO:0000313" key="4">
    <source>
        <dbReference type="EMBL" id="KAI9633765.1"/>
    </source>
</evidence>
<protein>
    <submittedName>
        <fullName evidence="4">Six-hairpin glycosidase-like protein</fullName>
    </submittedName>
</protein>
<comment type="caution">
    <text evidence="4">The sequence shown here is derived from an EMBL/GenBank/DDBJ whole genome shotgun (WGS) entry which is preliminary data.</text>
</comment>
<dbReference type="GO" id="GO:0016798">
    <property type="term" value="F:hydrolase activity, acting on glycosyl bonds"/>
    <property type="evidence" value="ECO:0007669"/>
    <property type="project" value="UniProtKB-KW"/>
</dbReference>
<keyword evidence="2" id="KW-0812">Transmembrane</keyword>
<evidence type="ECO:0000256" key="1">
    <source>
        <dbReference type="ARBA" id="ARBA00022801"/>
    </source>
</evidence>
<keyword evidence="4" id="KW-0326">Glycosidase</keyword>
<dbReference type="InterPro" id="IPR012341">
    <property type="entry name" value="6hp_glycosidase-like_sf"/>
</dbReference>
<dbReference type="Proteomes" id="UP001164286">
    <property type="component" value="Unassembled WGS sequence"/>
</dbReference>
<evidence type="ECO:0000256" key="3">
    <source>
        <dbReference type="SAM" id="SignalP"/>
    </source>
</evidence>
<accession>A0AA38LS45</accession>
<name>A0AA38LS45_9TREE</name>
<dbReference type="InterPro" id="IPR008928">
    <property type="entry name" value="6-hairpin_glycosidase_sf"/>
</dbReference>
<dbReference type="PANTHER" id="PTHR41814">
    <property type="entry name" value="EXPRESSED PROTEIN"/>
    <property type="match status" value="1"/>
</dbReference>
<dbReference type="EMBL" id="JAKWFO010000008">
    <property type="protein sequence ID" value="KAI9633765.1"/>
    <property type="molecule type" value="Genomic_DNA"/>
</dbReference>
<gene>
    <name evidence="4" type="ORF">MKK02DRAFT_34607</name>
</gene>
<organism evidence="4 5">
    <name type="scientific">Dioszegia hungarica</name>
    <dbReference type="NCBI Taxonomy" id="4972"/>
    <lineage>
        <taxon>Eukaryota</taxon>
        <taxon>Fungi</taxon>
        <taxon>Dikarya</taxon>
        <taxon>Basidiomycota</taxon>
        <taxon>Agaricomycotina</taxon>
        <taxon>Tremellomycetes</taxon>
        <taxon>Tremellales</taxon>
        <taxon>Bulleribasidiaceae</taxon>
        <taxon>Dioszegia</taxon>
    </lineage>
</organism>
<sequence length="428" mass="45217">MRLQVLIAVLTLAGVCDATHLSSARLSQVYDKMNSFAKYSWENGTKAQAILEWTYPDLSVFSTASSSNPFPASLSSNQIPQIVDIARTTMNNRPATNASGIMGGSPLLEDGAAADPASLGGAILLANVSTGNAAVKNVGYGDAARMEVAYLLYGVPRSNTGAISHRTEQAQYWSDFTFMVPPFLATYAGFSNNQTYLQIAYDQCRLYRDRLRRPMSSGALWAHIQGGTGNLDPGLWATGNGWAAYGMLRVMATIQKSQWAGQMGSQRGDLASWVGEIMDGCKGYVTPNGLLRNYVNDTSSFEETSASALIAATGLRLSTLGVTDSYVPMALNLLSSASRYVSNSTGVLEQVVDPLDWSKQGQDSPEGQSFMIMAYAAHGDWDRAGRKGATGVDGDGLGGYTSGAVARWGAGMGATAVAALVAGLAVLA</sequence>
<dbReference type="SUPFAM" id="SSF48208">
    <property type="entry name" value="Six-hairpin glycosidases"/>
    <property type="match status" value="1"/>
</dbReference>
<dbReference type="GeneID" id="77728184"/>
<keyword evidence="2" id="KW-1133">Transmembrane helix</keyword>
<keyword evidence="2" id="KW-0472">Membrane</keyword>
<keyword evidence="3" id="KW-0732">Signal</keyword>